<feature type="signal peptide" evidence="6">
    <location>
        <begin position="1"/>
        <end position="18"/>
    </location>
</feature>
<organism evidence="9 10">
    <name type="scientific">Gelidibacter gilvus</name>
    <dbReference type="NCBI Taxonomy" id="59602"/>
    <lineage>
        <taxon>Bacteria</taxon>
        <taxon>Pseudomonadati</taxon>
        <taxon>Bacteroidota</taxon>
        <taxon>Flavobacteriia</taxon>
        <taxon>Flavobacteriales</taxon>
        <taxon>Flavobacteriaceae</taxon>
        <taxon>Gelidibacter</taxon>
    </lineage>
</organism>
<dbReference type="Gene3D" id="1.25.40.390">
    <property type="match status" value="1"/>
</dbReference>
<dbReference type="CDD" id="cd08977">
    <property type="entry name" value="SusD"/>
    <property type="match status" value="1"/>
</dbReference>
<evidence type="ECO:0000313" key="9">
    <source>
        <dbReference type="EMBL" id="RXJ52649.1"/>
    </source>
</evidence>
<accession>A0A4Q0XK88</accession>
<dbReference type="InterPro" id="IPR033985">
    <property type="entry name" value="SusD-like_N"/>
</dbReference>
<name>A0A4Q0XK88_9FLAO</name>
<keyword evidence="5" id="KW-0998">Cell outer membrane</keyword>
<dbReference type="RefSeq" id="WP_129015783.1">
    <property type="nucleotide sequence ID" value="NZ_SDDZ01000001.1"/>
</dbReference>
<comment type="subcellular location">
    <subcellularLocation>
        <location evidence="1">Cell outer membrane</location>
    </subcellularLocation>
</comment>
<dbReference type="Pfam" id="PF14322">
    <property type="entry name" value="SusD-like_3"/>
    <property type="match status" value="1"/>
</dbReference>
<evidence type="ECO:0000256" key="5">
    <source>
        <dbReference type="ARBA" id="ARBA00023237"/>
    </source>
</evidence>
<dbReference type="PROSITE" id="PS51257">
    <property type="entry name" value="PROKAR_LIPOPROTEIN"/>
    <property type="match status" value="1"/>
</dbReference>
<reference evidence="9 10" key="1">
    <citation type="submission" date="2019-01" db="EMBL/GenBank/DDBJ databases">
        <title>Genome sequence of the Antarctic species Gelidibacter gilvus ACAM 158(T).</title>
        <authorList>
            <person name="Bowman J.P."/>
        </authorList>
    </citation>
    <scope>NUCLEOTIDE SEQUENCE [LARGE SCALE GENOMIC DNA]</scope>
    <source>
        <strain evidence="9 10">IC158</strain>
    </source>
</reference>
<evidence type="ECO:0000313" key="10">
    <source>
        <dbReference type="Proteomes" id="UP000289792"/>
    </source>
</evidence>
<comment type="similarity">
    <text evidence="2">Belongs to the SusD family.</text>
</comment>
<dbReference type="Pfam" id="PF07980">
    <property type="entry name" value="SusD_RagB"/>
    <property type="match status" value="1"/>
</dbReference>
<feature type="chain" id="PRO_5020867526" evidence="6">
    <location>
        <begin position="19"/>
        <end position="464"/>
    </location>
</feature>
<dbReference type="Proteomes" id="UP000289792">
    <property type="component" value="Unassembled WGS sequence"/>
</dbReference>
<dbReference type="OrthoDB" id="5694214at2"/>
<evidence type="ECO:0000256" key="1">
    <source>
        <dbReference type="ARBA" id="ARBA00004442"/>
    </source>
</evidence>
<dbReference type="AlphaFoldDB" id="A0A4Q0XK88"/>
<keyword evidence="4" id="KW-0472">Membrane</keyword>
<keyword evidence="10" id="KW-1185">Reference proteome</keyword>
<gene>
    <name evidence="9" type="ORF">ESZ48_02860</name>
</gene>
<evidence type="ECO:0000256" key="4">
    <source>
        <dbReference type="ARBA" id="ARBA00023136"/>
    </source>
</evidence>
<dbReference type="SUPFAM" id="SSF48452">
    <property type="entry name" value="TPR-like"/>
    <property type="match status" value="1"/>
</dbReference>
<dbReference type="GO" id="GO:0009279">
    <property type="term" value="C:cell outer membrane"/>
    <property type="evidence" value="ECO:0007669"/>
    <property type="project" value="UniProtKB-SubCell"/>
</dbReference>
<evidence type="ECO:0000259" key="8">
    <source>
        <dbReference type="Pfam" id="PF14322"/>
    </source>
</evidence>
<dbReference type="InterPro" id="IPR011990">
    <property type="entry name" value="TPR-like_helical_dom_sf"/>
</dbReference>
<feature type="domain" description="SusD-like N-terminal" evidence="8">
    <location>
        <begin position="37"/>
        <end position="220"/>
    </location>
</feature>
<evidence type="ECO:0000256" key="6">
    <source>
        <dbReference type="SAM" id="SignalP"/>
    </source>
</evidence>
<evidence type="ECO:0000259" key="7">
    <source>
        <dbReference type="Pfam" id="PF07980"/>
    </source>
</evidence>
<protein>
    <submittedName>
        <fullName evidence="9">RagB/SusD family nutrient uptake outer membrane protein</fullName>
    </submittedName>
</protein>
<proteinExistence type="inferred from homology"/>
<dbReference type="InterPro" id="IPR012944">
    <property type="entry name" value="SusD_RagB_dom"/>
</dbReference>
<evidence type="ECO:0000256" key="2">
    <source>
        <dbReference type="ARBA" id="ARBA00006275"/>
    </source>
</evidence>
<comment type="caution">
    <text evidence="9">The sequence shown here is derived from an EMBL/GenBank/DDBJ whole genome shotgun (WGS) entry which is preliminary data.</text>
</comment>
<keyword evidence="3 6" id="KW-0732">Signal</keyword>
<sequence length="464" mass="51009">MKNIIIVFLSMVVLSSCSSDFTDLAPISNRNEADFYNTENDFISAINASYAGLQDNGVYGRGYWTMFEMRSDNTDQGPDATGLARVYAEINAFTEDPLNEQITAAWMGSYAVIANCNVILDRIDGIQMNADVKNRIIGEALFLRSLMYYHLAVAYGNIPLQLTPFTVGDELTQVDATTVLTQISADLALAESNLSVSYSVGDKGRATKGAAATLLAKVLLTLNKKSEAEVALRRIITSYGYELVSDYSNLWGQANENNKESIFEVEFMSGGIGQGSSFTNDFSPNAFLQTGQGFGRNRPTDALVAAYAPGDLRLDPSLGTTYVNAAGATVVAKYIKKYWSDPPTENDADNNFVVFRYADVLLMLAEALGESPEAYDLINEVRTRAGLADIDASTPGTFAEKLLHERQVELAFENHRWPDLKRFGVAAKKIHEAEPFIAESSVRSLFFIPQREMDINTSFVQNTN</sequence>
<evidence type="ECO:0000256" key="3">
    <source>
        <dbReference type="ARBA" id="ARBA00022729"/>
    </source>
</evidence>
<feature type="domain" description="RagB/SusD" evidence="7">
    <location>
        <begin position="330"/>
        <end position="432"/>
    </location>
</feature>
<dbReference type="EMBL" id="SDDZ01000001">
    <property type="protein sequence ID" value="RXJ52649.1"/>
    <property type="molecule type" value="Genomic_DNA"/>
</dbReference>